<evidence type="ECO:0000313" key="1">
    <source>
        <dbReference type="EMBL" id="QPC84080.1"/>
    </source>
</evidence>
<dbReference type="InterPro" id="IPR011330">
    <property type="entry name" value="Glyco_hydro/deAcase_b/a-brl"/>
</dbReference>
<sequence>MRPEIDLVHVIFKTHLDVGFTDYARNVIHRYMNQFIPGAIALARQMQQQHPDEPFRWTVGSWLIYEYLEHATPEQRQQMEDAIRDELVAWHALPVTTHTELLDAELFRYGLSLSQRLDARYGRETIAGKMTDVPGHTRAMVPLLAQAGVRMFHVGVNPAASVPEVPPVFIWRDEPTQTEVIMMYQHVYGDTMLLPGTSEAVAIIFTGDNLGPPSPESVHQTYAELRQQFPNARFIGSTLDAVARSLIAAKPDLPIITAEIGDTWIQGAGTDPTKVSQYRELLRLRTTWRESGRIDEAHLDKLNGALLMIPEHTWGMDLKTHLADYEQYDTDILPQARTQENFRTFEASWQEQRDYVTAAVETLQDTPLYDEAQQRLQSLRPQRPDLSQHQTTTETHFTLGDWAVGLDAETGALNHLVYVPTGHTLADADHPLALFTYEAFSTDDYERYWQQYIRNQDDPETREWAIPDNLKPGLQVAEHQDWHLTVQQVYTGEGEILLEAALPPESQWIGAPEVVYLAYSAAPTGDLEVTVRWFDKPACRKPEAFWLTMQPLVPDAGQWWVRKLGHRIDPMDVASKAARTLHGFDKGVCYQGDAFQLDMDSLDAPLVAPGKPSMLDFHNQLPDLSGGMHFNLYNNIWGTNFPMWFEDDAQFRFRLGLKTI</sequence>
<dbReference type="AlphaFoldDB" id="A0A7S8EBS8"/>
<name>A0A7S8EBS8_9CHLR</name>
<keyword evidence="2" id="KW-1185">Reference proteome</keyword>
<dbReference type="KEGG" id="pmet:G4Y79_06795"/>
<dbReference type="EMBL" id="CP062983">
    <property type="protein sequence ID" value="QPC84080.1"/>
    <property type="molecule type" value="Genomic_DNA"/>
</dbReference>
<dbReference type="Proteomes" id="UP000594468">
    <property type="component" value="Chromosome"/>
</dbReference>
<dbReference type="RefSeq" id="WP_195172144.1">
    <property type="nucleotide sequence ID" value="NZ_CP062983.1"/>
</dbReference>
<protein>
    <submittedName>
        <fullName evidence="1">DUF5054 domain-containing protein</fullName>
    </submittedName>
</protein>
<dbReference type="InterPro" id="IPR027291">
    <property type="entry name" value="Glyco_hydro_38_N_sf"/>
</dbReference>
<reference evidence="1 2" key="1">
    <citation type="submission" date="2020-02" db="EMBL/GenBank/DDBJ databases">
        <authorList>
            <person name="Zheng R.K."/>
            <person name="Sun C.M."/>
        </authorList>
    </citation>
    <scope>NUCLEOTIDE SEQUENCE [LARGE SCALE GENOMIC DNA]</scope>
    <source>
        <strain evidence="2">rifampicinis</strain>
    </source>
</reference>
<gene>
    <name evidence="1" type="ORF">G4Y79_06795</name>
</gene>
<accession>A0A7S8EBS8</accession>
<dbReference type="InterPro" id="IPR032482">
    <property type="entry name" value="DUF5054"/>
</dbReference>
<organism evidence="1 2">
    <name type="scientific">Phototrophicus methaneseepsis</name>
    <dbReference type="NCBI Taxonomy" id="2710758"/>
    <lineage>
        <taxon>Bacteria</taxon>
        <taxon>Bacillati</taxon>
        <taxon>Chloroflexota</taxon>
        <taxon>Candidatus Thermofontia</taxon>
        <taxon>Phototrophicales</taxon>
        <taxon>Phototrophicaceae</taxon>
        <taxon>Phototrophicus</taxon>
    </lineage>
</organism>
<dbReference type="CDD" id="cd10791">
    <property type="entry name" value="GH38N_AMII_like_1"/>
    <property type="match status" value="1"/>
</dbReference>
<proteinExistence type="predicted"/>
<dbReference type="Pfam" id="PF16477">
    <property type="entry name" value="DUF5054"/>
    <property type="match status" value="1"/>
</dbReference>
<dbReference type="SUPFAM" id="SSF88713">
    <property type="entry name" value="Glycoside hydrolase/deacetylase"/>
    <property type="match status" value="1"/>
</dbReference>
<dbReference type="GO" id="GO:0005975">
    <property type="term" value="P:carbohydrate metabolic process"/>
    <property type="evidence" value="ECO:0007669"/>
    <property type="project" value="InterPro"/>
</dbReference>
<evidence type="ECO:0000313" key="2">
    <source>
        <dbReference type="Proteomes" id="UP000594468"/>
    </source>
</evidence>
<dbReference type="Gene3D" id="3.20.110.10">
    <property type="entry name" value="Glycoside hydrolase 38, N terminal domain"/>
    <property type="match status" value="1"/>
</dbReference>